<accession>A0AC35UBH4</accession>
<dbReference type="WBParaSite" id="RSKR_0000959900.1">
    <property type="protein sequence ID" value="RSKR_0000959900.1"/>
    <property type="gene ID" value="RSKR_0000959900"/>
</dbReference>
<evidence type="ECO:0000313" key="1">
    <source>
        <dbReference type="Proteomes" id="UP000095286"/>
    </source>
</evidence>
<name>A0AC35UBH4_9BILA</name>
<dbReference type="Proteomes" id="UP000095286">
    <property type="component" value="Unplaced"/>
</dbReference>
<organism evidence="1 2">
    <name type="scientific">Rhabditophanes sp. KR3021</name>
    <dbReference type="NCBI Taxonomy" id="114890"/>
    <lineage>
        <taxon>Eukaryota</taxon>
        <taxon>Metazoa</taxon>
        <taxon>Ecdysozoa</taxon>
        <taxon>Nematoda</taxon>
        <taxon>Chromadorea</taxon>
        <taxon>Rhabditida</taxon>
        <taxon>Tylenchina</taxon>
        <taxon>Panagrolaimomorpha</taxon>
        <taxon>Strongyloidoidea</taxon>
        <taxon>Alloionematidae</taxon>
        <taxon>Rhabditophanes</taxon>
    </lineage>
</organism>
<protein>
    <submittedName>
        <fullName evidence="2">Nuclear receptor</fullName>
    </submittedName>
</protein>
<proteinExistence type="predicted"/>
<evidence type="ECO:0000313" key="2">
    <source>
        <dbReference type="WBParaSite" id="RSKR_0000959900.1"/>
    </source>
</evidence>
<sequence length="370" mass="42856">MTKLYTTKSPNSKSPILDASKAINGKKKTKGYIPSYLKEGTKCLVCEAEATGHHYKSITCEGCKGFFRRTVQRDLKYICKKSEDCLINEETRNNCQKCRFLKCISSGMQTQLVLDEVKRSAQRHLIASNGQMKQVEKIYKRYVANESTEDVEEYRPFCDIITKAYLNNIDTDIVKDHRIKNDDITKSWQSICSSVLRRTLDFANCLPSFKNFPEDKKLATIAKEAWIEIHLFKFILKYNDTDGCFENNESHKAIDGDDHLIVDGFIEDMIRLGESFRGLELNNEQIAIIASLFIMNPDSFNYQEEAVELNSYLYRALKMFSDQNGNHTPNIKYYPRLLSKIATFRVIVNRYLPRFMAPENHLEMVKIFSL</sequence>
<reference evidence="2" key="1">
    <citation type="submission" date="2016-11" db="UniProtKB">
        <authorList>
            <consortium name="WormBaseParasite"/>
        </authorList>
    </citation>
    <scope>IDENTIFICATION</scope>
    <source>
        <strain evidence="2">KR3021</strain>
    </source>
</reference>